<dbReference type="GO" id="GO:0046872">
    <property type="term" value="F:metal ion binding"/>
    <property type="evidence" value="ECO:0007669"/>
    <property type="project" value="UniProtKB-KW"/>
</dbReference>
<dbReference type="RefSeq" id="WP_123064388.1">
    <property type="nucleotide sequence ID" value="NZ_RIAS01000005.1"/>
</dbReference>
<dbReference type="GO" id="GO:0005829">
    <property type="term" value="C:cytosol"/>
    <property type="evidence" value="ECO:0007669"/>
    <property type="project" value="TreeGrafter"/>
</dbReference>
<evidence type="ECO:0000256" key="1">
    <source>
        <dbReference type="ARBA" id="ARBA00022723"/>
    </source>
</evidence>
<dbReference type="GO" id="GO:0008705">
    <property type="term" value="F:methionine synthase activity"/>
    <property type="evidence" value="ECO:0007669"/>
    <property type="project" value="TreeGrafter"/>
</dbReference>
<dbReference type="GO" id="GO:0031419">
    <property type="term" value="F:cobalamin binding"/>
    <property type="evidence" value="ECO:0007669"/>
    <property type="project" value="InterPro"/>
</dbReference>
<name>A0A5M9WSV8_PAEAM</name>
<dbReference type="InterPro" id="IPR050554">
    <property type="entry name" value="Met_Synthase/Corrinoid"/>
</dbReference>
<dbReference type="PANTHER" id="PTHR45833">
    <property type="entry name" value="METHIONINE SYNTHASE"/>
    <property type="match status" value="1"/>
</dbReference>
<dbReference type="InterPro" id="IPR006158">
    <property type="entry name" value="Cobalamin-bd"/>
</dbReference>
<comment type="caution">
    <text evidence="4">The sequence shown here is derived from an EMBL/GenBank/DDBJ whole genome shotgun (WGS) entry which is preliminary data.</text>
</comment>
<dbReference type="GO" id="GO:0050667">
    <property type="term" value="P:homocysteine metabolic process"/>
    <property type="evidence" value="ECO:0007669"/>
    <property type="project" value="TreeGrafter"/>
</dbReference>
<keyword evidence="2" id="KW-0170">Cobalt</keyword>
<protein>
    <submittedName>
        <fullName evidence="4">Cobalamin-binding protein</fullName>
    </submittedName>
</protein>
<dbReference type="Proteomes" id="UP000323664">
    <property type="component" value="Unassembled WGS sequence"/>
</dbReference>
<reference evidence="4 5" key="1">
    <citation type="journal article" date="2019" name="J. Ind. Microbiol. Biotechnol.">
        <title>Paenibacillus amylolyticus 27C64 has a diverse set of carbohydrate-active enzymes and complete pectin deconstruction system.</title>
        <authorList>
            <person name="Keggi C."/>
            <person name="Doran-Peterson J."/>
        </authorList>
    </citation>
    <scope>NUCLEOTIDE SEQUENCE [LARGE SCALE GENOMIC DNA]</scope>
    <source>
        <strain evidence="4 5">27C64</strain>
    </source>
</reference>
<dbReference type="Gene3D" id="3.40.50.280">
    <property type="entry name" value="Cobalamin-binding domain"/>
    <property type="match status" value="1"/>
</dbReference>
<dbReference type="EMBL" id="RIAS01000005">
    <property type="protein sequence ID" value="KAA8784548.1"/>
    <property type="molecule type" value="Genomic_DNA"/>
</dbReference>
<dbReference type="GO" id="GO:0046653">
    <property type="term" value="P:tetrahydrofolate metabolic process"/>
    <property type="evidence" value="ECO:0007669"/>
    <property type="project" value="TreeGrafter"/>
</dbReference>
<dbReference type="InterPro" id="IPR036594">
    <property type="entry name" value="Meth_synthase_dom"/>
</dbReference>
<accession>A0A5M9WSV8</accession>
<gene>
    <name evidence="4" type="ORF">EC604_11900</name>
</gene>
<evidence type="ECO:0000313" key="5">
    <source>
        <dbReference type="Proteomes" id="UP000323664"/>
    </source>
</evidence>
<evidence type="ECO:0000313" key="4">
    <source>
        <dbReference type="EMBL" id="KAA8784548.1"/>
    </source>
</evidence>
<dbReference type="SUPFAM" id="SSF52242">
    <property type="entry name" value="Cobalamin (vitamin B12)-binding domain"/>
    <property type="match status" value="1"/>
</dbReference>
<dbReference type="CDD" id="cd02065">
    <property type="entry name" value="B12-binding_like"/>
    <property type="match status" value="1"/>
</dbReference>
<dbReference type="PROSITE" id="PS51332">
    <property type="entry name" value="B12_BINDING"/>
    <property type="match status" value="1"/>
</dbReference>
<dbReference type="InterPro" id="IPR003759">
    <property type="entry name" value="Cbl-bd_cap"/>
</dbReference>
<proteinExistence type="predicted"/>
<evidence type="ECO:0000259" key="3">
    <source>
        <dbReference type="PROSITE" id="PS51332"/>
    </source>
</evidence>
<organism evidence="4 5">
    <name type="scientific">Paenibacillus amylolyticus</name>
    <dbReference type="NCBI Taxonomy" id="1451"/>
    <lineage>
        <taxon>Bacteria</taxon>
        <taxon>Bacillati</taxon>
        <taxon>Bacillota</taxon>
        <taxon>Bacilli</taxon>
        <taxon>Bacillales</taxon>
        <taxon>Paenibacillaceae</taxon>
        <taxon>Paenibacillus</taxon>
    </lineage>
</organism>
<feature type="domain" description="B12-binding" evidence="3">
    <location>
        <begin position="225"/>
        <end position="354"/>
    </location>
</feature>
<keyword evidence="1" id="KW-0479">Metal-binding</keyword>
<dbReference type="Pfam" id="PF02310">
    <property type="entry name" value="B12-binding"/>
    <property type="match status" value="1"/>
</dbReference>
<sequence length="362" mass="41284">MSHWEAGERLLQDAGILAEKITEMQYRLQPDLMERFGPIGKIRTKQDSQYSLSYLAESVLVKSPSLFTHYISWLKVLLAGYRVSAEDLGMNLKLIKQALNEEFEQPHRELLLEYLELGIDVTKQMETQSSFIHESMPYGFEAKAYLQYLLDNRRREAFAMIDSELDAGASIRDMYRYIFQPVQYEIGRLWQLGQISVGQEHFCTAATQSFISRLYSRWLIEPNKGKRLVAACVGSEQHEIGLRMLTDVFEMEGWDTYYLGANVPNGSIVEAIKRHESDVVAISVTMTYHLHLAKELIERIRNHAETAHIKVMVGGYPFNIDKELWRAVGADGYAPGAEEAVAIAERLLNHPVSLDNVSTASE</sequence>
<dbReference type="Pfam" id="PF02607">
    <property type="entry name" value="B12-binding_2"/>
    <property type="match status" value="1"/>
</dbReference>
<evidence type="ECO:0000256" key="2">
    <source>
        <dbReference type="ARBA" id="ARBA00023285"/>
    </source>
</evidence>
<dbReference type="PANTHER" id="PTHR45833:SF1">
    <property type="entry name" value="METHIONINE SYNTHASE"/>
    <property type="match status" value="1"/>
</dbReference>
<dbReference type="Gene3D" id="1.10.1240.10">
    <property type="entry name" value="Methionine synthase domain"/>
    <property type="match status" value="1"/>
</dbReference>
<dbReference type="InterPro" id="IPR036724">
    <property type="entry name" value="Cobalamin-bd_sf"/>
</dbReference>
<dbReference type="OrthoDB" id="5756833at2"/>
<dbReference type="AlphaFoldDB" id="A0A5M9WSV8"/>